<gene>
    <name evidence="2" type="ORF">I4W93_012280</name>
</gene>
<evidence type="ECO:0008006" key="4">
    <source>
        <dbReference type="Google" id="ProtNLM"/>
    </source>
</evidence>
<dbReference type="RefSeq" id="WP_205311498.1">
    <property type="nucleotide sequence ID" value="NZ_JAERPS020000004.1"/>
</dbReference>
<feature type="signal peptide" evidence="1">
    <location>
        <begin position="1"/>
        <end position="22"/>
    </location>
</feature>
<comment type="caution">
    <text evidence="2">The sequence shown here is derived from an EMBL/GenBank/DDBJ whole genome shotgun (WGS) entry which is preliminary data.</text>
</comment>
<reference evidence="2 3" key="2">
    <citation type="submission" date="2021-08" db="EMBL/GenBank/DDBJ databases">
        <title>Rheinheimera aquimaris sp. nov., isolated from seawater of the East Sea in Korea.</title>
        <authorList>
            <person name="Kim K.H."/>
            <person name="Wenting R."/>
            <person name="Kim K.R."/>
            <person name="Jeon C.O."/>
        </authorList>
    </citation>
    <scope>NUCLEOTIDE SEQUENCE [LARGE SCALE GENOMIC DNA]</scope>
    <source>
        <strain evidence="2 3">MA-13</strain>
    </source>
</reference>
<proteinExistence type="predicted"/>
<evidence type="ECO:0000313" key="2">
    <source>
        <dbReference type="EMBL" id="MBZ9612374.1"/>
    </source>
</evidence>
<name>A0ABS7XB12_9GAMM</name>
<organism evidence="2 3">
    <name type="scientific">Rheinheimera maricola</name>
    <dbReference type="NCBI Taxonomy" id="2793282"/>
    <lineage>
        <taxon>Bacteria</taxon>
        <taxon>Pseudomonadati</taxon>
        <taxon>Pseudomonadota</taxon>
        <taxon>Gammaproteobacteria</taxon>
        <taxon>Chromatiales</taxon>
        <taxon>Chromatiaceae</taxon>
        <taxon>Rheinheimera</taxon>
    </lineage>
</organism>
<reference evidence="2 3" key="1">
    <citation type="submission" date="2020-12" db="EMBL/GenBank/DDBJ databases">
        <authorList>
            <person name="Ruan W."/>
            <person name="Khan S.A."/>
            <person name="Jeon C.O."/>
        </authorList>
    </citation>
    <scope>NUCLEOTIDE SEQUENCE [LARGE SCALE GENOMIC DNA]</scope>
    <source>
        <strain evidence="2 3">MA-13</strain>
    </source>
</reference>
<accession>A0ABS7XB12</accession>
<feature type="chain" id="PRO_5047016859" description="PEP-CTERM sorting domain-containing protein" evidence="1">
    <location>
        <begin position="23"/>
        <end position="270"/>
    </location>
</feature>
<keyword evidence="3" id="KW-1185">Reference proteome</keyword>
<evidence type="ECO:0000256" key="1">
    <source>
        <dbReference type="SAM" id="SignalP"/>
    </source>
</evidence>
<evidence type="ECO:0000313" key="3">
    <source>
        <dbReference type="Proteomes" id="UP000663814"/>
    </source>
</evidence>
<dbReference type="EMBL" id="JAERPS020000004">
    <property type="protein sequence ID" value="MBZ9612374.1"/>
    <property type="molecule type" value="Genomic_DNA"/>
</dbReference>
<dbReference type="Proteomes" id="UP000663814">
    <property type="component" value="Unassembled WGS sequence"/>
</dbReference>
<sequence length="270" mass="28519">MRQCRLFIAVLFALILTTPALAALIPVDLSISASTSFADESVSGGLDVSHNATMSIVQGGITTQSTVNDTAVTGFNPLAGLLSDINDGISIGSLVSGRGLGAAPGYYFDFDFLLQNNSLTTVYFLSFVLQFDNLTSASGDDTFADSKILLFDADDTEFFFSDLTTDTLFGDEKNGAPTNTFGVTQIDAGSFAFDIVLGAGAMNSFRGELQLIGEEFNGQGSFGMDSFASLSLAAARPLDTPPPQIPLPASGWLFALGLFLVTQRQLRKLP</sequence>
<protein>
    <recommendedName>
        <fullName evidence="4">PEP-CTERM sorting domain-containing protein</fullName>
    </recommendedName>
</protein>
<keyword evidence="1" id="KW-0732">Signal</keyword>